<dbReference type="InterPro" id="IPR038091">
    <property type="entry name" value="UPF0302_N_sf"/>
</dbReference>
<dbReference type="Pfam" id="PF08864">
    <property type="entry name" value="UPF0302"/>
    <property type="match status" value="1"/>
</dbReference>
<dbReference type="Pfam" id="PF08858">
    <property type="entry name" value="IDEAL"/>
    <property type="match status" value="1"/>
</dbReference>
<comment type="similarity">
    <text evidence="1">Belongs to the UPF0302 family.</text>
</comment>
<reference evidence="3" key="1">
    <citation type="submission" date="2023-06" db="EMBL/GenBank/DDBJ databases">
        <title>A Treasure from Seagulls: Isolation and Description of Aciduricobacillus qingdaonensis gen. nov., sp. nov., a Rare Obligately Uric Acid-utilizing Member in the Family Bacillaceae.</title>
        <authorList>
            <person name="Liu W."/>
            <person name="Wang B."/>
        </authorList>
    </citation>
    <scope>NUCLEOTIDE SEQUENCE</scope>
    <source>
        <strain evidence="3">44XB</strain>
    </source>
</reference>
<dbReference type="InterPro" id="IPR014963">
    <property type="entry name" value="UPF0302_N"/>
</dbReference>
<keyword evidence="4" id="KW-1185">Reference proteome</keyword>
<dbReference type="SMART" id="SM00914">
    <property type="entry name" value="IDEAL"/>
    <property type="match status" value="1"/>
</dbReference>
<protein>
    <recommendedName>
        <fullName evidence="1">UPF0302 protein QR721_07130</fullName>
    </recommendedName>
</protein>
<dbReference type="HAMAP" id="MF_00760">
    <property type="entry name" value="UPF0302"/>
    <property type="match status" value="1"/>
</dbReference>
<dbReference type="PIRSF" id="PIRSF007165">
    <property type="entry name" value="UCP007165"/>
    <property type="match status" value="1"/>
</dbReference>
<accession>A0ABY9KUV2</accession>
<dbReference type="InterPro" id="IPR014957">
    <property type="entry name" value="IDEAL_dom"/>
</dbReference>
<dbReference type="Gene3D" id="4.10.810.10">
    <property type="entry name" value="Virus Scaffolding Protein, Chain A"/>
    <property type="match status" value="1"/>
</dbReference>
<organism evidence="3 4">
    <name type="scientific">Aciduricibacillus chroicocephali</name>
    <dbReference type="NCBI Taxonomy" id="3054939"/>
    <lineage>
        <taxon>Bacteria</taxon>
        <taxon>Bacillati</taxon>
        <taxon>Bacillota</taxon>
        <taxon>Bacilli</taxon>
        <taxon>Bacillales</taxon>
        <taxon>Bacillaceae</taxon>
        <taxon>Aciduricibacillus</taxon>
    </lineage>
</organism>
<evidence type="ECO:0000313" key="3">
    <source>
        <dbReference type="EMBL" id="WLV23433.1"/>
    </source>
</evidence>
<dbReference type="RefSeq" id="WP_348025500.1">
    <property type="nucleotide sequence ID" value="NZ_CP129113.1"/>
</dbReference>
<dbReference type="NCBIfam" id="NF002965">
    <property type="entry name" value="PRK03636.1"/>
    <property type="match status" value="1"/>
</dbReference>
<proteinExistence type="inferred from homology"/>
<sequence length="180" mass="21430">MESSVTIQDKKSFISWFLGEFRLKKRESTWILKYLLNHQEILENVHFVHDANLCPRGIVMSSQCTEDKPFCFYKNHLETVDAEKTFHDIRLNKHESLYIQLNFKNARQNALYAAVLEENPFKDELIPEEDSKIAEGILEHTLREYEKNECLKMIDDALDRHDKEAFRIWADRLEKLNINN</sequence>
<evidence type="ECO:0000313" key="4">
    <source>
        <dbReference type="Proteomes" id="UP001180087"/>
    </source>
</evidence>
<gene>
    <name evidence="3" type="ORF">QR721_07130</name>
</gene>
<dbReference type="InterPro" id="IPR011188">
    <property type="entry name" value="UPF0302"/>
</dbReference>
<dbReference type="Proteomes" id="UP001180087">
    <property type="component" value="Chromosome"/>
</dbReference>
<name>A0ABY9KUV2_9BACI</name>
<evidence type="ECO:0000256" key="1">
    <source>
        <dbReference type="HAMAP-Rule" id="MF_00760"/>
    </source>
</evidence>
<dbReference type="Gene3D" id="3.40.1530.30">
    <property type="entry name" value="Uncharacterised family UPF0302, N-terminal domain"/>
    <property type="match status" value="1"/>
</dbReference>
<dbReference type="EMBL" id="CP129113">
    <property type="protein sequence ID" value="WLV23433.1"/>
    <property type="molecule type" value="Genomic_DNA"/>
</dbReference>
<feature type="domain" description="IDEAL" evidence="2">
    <location>
        <begin position="137"/>
        <end position="173"/>
    </location>
</feature>
<dbReference type="InterPro" id="IPR027393">
    <property type="entry name" value="Virus_scaffolding_prot_C"/>
</dbReference>
<evidence type="ECO:0000259" key="2">
    <source>
        <dbReference type="SMART" id="SM00914"/>
    </source>
</evidence>